<dbReference type="SUPFAM" id="SSF55031">
    <property type="entry name" value="Bacterial exopeptidase dimerisation domain"/>
    <property type="match status" value="1"/>
</dbReference>
<keyword evidence="3" id="KW-0862">Zinc</keyword>
<dbReference type="PANTHER" id="PTHR32494">
    <property type="entry name" value="ALLANTOATE DEIMINASE-RELATED"/>
    <property type="match status" value="1"/>
</dbReference>
<keyword evidence="2 5" id="KW-0378">Hydrolase</keyword>
<dbReference type="STRING" id="1776384.GCA_900086585_03954"/>
<dbReference type="Pfam" id="PF07687">
    <property type="entry name" value="M20_dimer"/>
    <property type="match status" value="1"/>
</dbReference>
<evidence type="ECO:0000256" key="3">
    <source>
        <dbReference type="PIRSR" id="PIRSR001235-1"/>
    </source>
</evidence>
<dbReference type="AlphaFoldDB" id="A0A415E432"/>
<keyword evidence="3" id="KW-0479">Metal-binding</keyword>
<dbReference type="EMBL" id="QRMS01000002">
    <property type="protein sequence ID" value="RHJ88349.1"/>
    <property type="molecule type" value="Genomic_DNA"/>
</dbReference>
<feature type="binding site" evidence="3">
    <location>
        <position position="93"/>
    </location>
    <ligand>
        <name>Zn(2+)</name>
        <dbReference type="ChEBI" id="CHEBI:29105"/>
        <label>1</label>
    </ligand>
</feature>
<feature type="binding site" evidence="3">
    <location>
        <position position="128"/>
    </location>
    <ligand>
        <name>Zn(2+)</name>
        <dbReference type="ChEBI" id="CHEBI:29105"/>
        <label>2</label>
    </ligand>
</feature>
<reference evidence="5 6" key="1">
    <citation type="submission" date="2018-08" db="EMBL/GenBank/DDBJ databases">
        <title>A genome reference for cultivated species of the human gut microbiota.</title>
        <authorList>
            <person name="Zou Y."/>
            <person name="Xue W."/>
            <person name="Luo G."/>
        </authorList>
    </citation>
    <scope>NUCLEOTIDE SEQUENCE [LARGE SCALE GENOMIC DNA]</scope>
    <source>
        <strain evidence="5 6">AM07-24</strain>
    </source>
</reference>
<dbReference type="InterPro" id="IPR036264">
    <property type="entry name" value="Bact_exopeptidase_dim_dom"/>
</dbReference>
<dbReference type="Pfam" id="PF01546">
    <property type="entry name" value="Peptidase_M20"/>
    <property type="match status" value="1"/>
</dbReference>
<dbReference type="InterPro" id="IPR011650">
    <property type="entry name" value="Peptidase_M20_dimer"/>
</dbReference>
<comment type="cofactor">
    <cofactor evidence="3">
        <name>Zn(2+)</name>
        <dbReference type="ChEBI" id="CHEBI:29105"/>
    </cofactor>
    <text evidence="3">Binds 2 Zn(2+) ions per subunit.</text>
</comment>
<dbReference type="PIRSF" id="PIRSF001235">
    <property type="entry name" value="Amidase_carbamoylase"/>
    <property type="match status" value="1"/>
</dbReference>
<gene>
    <name evidence="5" type="ORF">DW099_08060</name>
</gene>
<feature type="binding site" evidence="3">
    <location>
        <position position="93"/>
    </location>
    <ligand>
        <name>Zn(2+)</name>
        <dbReference type="ChEBI" id="CHEBI:29105"/>
        <label>2</label>
    </ligand>
</feature>
<dbReference type="Gene3D" id="3.40.630.10">
    <property type="entry name" value="Zn peptidases"/>
    <property type="match status" value="1"/>
</dbReference>
<accession>A0A415E432</accession>
<evidence type="ECO:0000256" key="1">
    <source>
        <dbReference type="ARBA" id="ARBA00006153"/>
    </source>
</evidence>
<dbReference type="Proteomes" id="UP000284841">
    <property type="component" value="Unassembled WGS sequence"/>
</dbReference>
<feature type="domain" description="Peptidase M20 dimerisation" evidence="4">
    <location>
        <begin position="210"/>
        <end position="304"/>
    </location>
</feature>
<comment type="caution">
    <text evidence="5">The sequence shown here is derived from an EMBL/GenBank/DDBJ whole genome shotgun (WGS) entry which is preliminary data.</text>
</comment>
<dbReference type="OrthoDB" id="9808195at2"/>
<dbReference type="InterPro" id="IPR002933">
    <property type="entry name" value="Peptidase_M20"/>
</dbReference>
<dbReference type="GO" id="GO:0016813">
    <property type="term" value="F:hydrolase activity, acting on carbon-nitrogen (but not peptide) bonds, in linear amidines"/>
    <property type="evidence" value="ECO:0007669"/>
    <property type="project" value="InterPro"/>
</dbReference>
<comment type="similarity">
    <text evidence="1">Belongs to the peptidase M20 family.</text>
</comment>
<keyword evidence="6" id="KW-1185">Reference proteome</keyword>
<feature type="binding site" evidence="3">
    <location>
        <position position="379"/>
    </location>
    <ligand>
        <name>Zn(2+)</name>
        <dbReference type="ChEBI" id="CHEBI:29105"/>
        <label>2</label>
    </ligand>
</feature>
<name>A0A415E432_9FIRM</name>
<dbReference type="NCBIfam" id="NF006771">
    <property type="entry name" value="PRK09290.1-5"/>
    <property type="match status" value="1"/>
</dbReference>
<dbReference type="GO" id="GO:0046872">
    <property type="term" value="F:metal ion binding"/>
    <property type="evidence" value="ECO:0007669"/>
    <property type="project" value="UniProtKB-KW"/>
</dbReference>
<evidence type="ECO:0000313" key="5">
    <source>
        <dbReference type="EMBL" id="RHJ88349.1"/>
    </source>
</evidence>
<dbReference type="PANTHER" id="PTHR32494:SF5">
    <property type="entry name" value="ALLANTOATE AMIDOHYDROLASE"/>
    <property type="match status" value="1"/>
</dbReference>
<organism evidence="5 6">
    <name type="scientific">Emergencia timonensis</name>
    <dbReference type="NCBI Taxonomy" id="1776384"/>
    <lineage>
        <taxon>Bacteria</taxon>
        <taxon>Bacillati</taxon>
        <taxon>Bacillota</taxon>
        <taxon>Clostridia</taxon>
        <taxon>Peptostreptococcales</taxon>
        <taxon>Anaerovoracaceae</taxon>
        <taxon>Emergencia</taxon>
    </lineage>
</organism>
<protein>
    <submittedName>
        <fullName evidence="5">Zn-dependent hydrolase</fullName>
    </submittedName>
</protein>
<sequence>MEVQMDKQAKWITEAVEAIAETAVKEDGEYWRGTYTREDDNAVALLKKYMESKGMEVYSDAVGNLFGRITGNRPEVVMTGSHRDTVRRGGKYDGMLGVLTAIEAAASLTEELGKPEKTVEVVAFCEEESSRFPTSYLGSRYLCGEFSERELADLDDDAITLGEAMKRSGYLKEALADKRTDLERFVELHIEQGGVLEREQKQIGIVTAIVGLFCGEVYFKGHQNHAGTTPMYMRKDPMPAAAEFIYRLNQWAMGHQYDLVCTVGKLNIKPGNTNVIADEVMLTFDIRSPKAELIQEAAAMIETLKKELEGDIEISVAVPCDEPPVALDEEGVTIMDLLAQKGNYNYMKITSGAGHDSQVLAQAFPTNMIFVPSVRGISHNEKEFTRAEDIEAGVHFLRDFLQETAWKKLGSDNHEQ</sequence>
<dbReference type="NCBIfam" id="TIGR01879">
    <property type="entry name" value="hydantase"/>
    <property type="match status" value="1"/>
</dbReference>
<feature type="binding site" evidence="3">
    <location>
        <position position="189"/>
    </location>
    <ligand>
        <name>Zn(2+)</name>
        <dbReference type="ChEBI" id="CHEBI:29105"/>
        <label>1</label>
    </ligand>
</feature>
<evidence type="ECO:0000259" key="4">
    <source>
        <dbReference type="Pfam" id="PF07687"/>
    </source>
</evidence>
<evidence type="ECO:0000256" key="2">
    <source>
        <dbReference type="ARBA" id="ARBA00022801"/>
    </source>
</evidence>
<dbReference type="Gene3D" id="3.30.70.360">
    <property type="match status" value="1"/>
</dbReference>
<dbReference type="SUPFAM" id="SSF53187">
    <property type="entry name" value="Zn-dependent exopeptidases"/>
    <property type="match status" value="1"/>
</dbReference>
<evidence type="ECO:0000313" key="6">
    <source>
        <dbReference type="Proteomes" id="UP000284841"/>
    </source>
</evidence>
<dbReference type="InterPro" id="IPR010158">
    <property type="entry name" value="Amidase_Cbmase"/>
</dbReference>
<feature type="binding site" evidence="3">
    <location>
        <position position="82"/>
    </location>
    <ligand>
        <name>Zn(2+)</name>
        <dbReference type="ChEBI" id="CHEBI:29105"/>
        <label>1</label>
    </ligand>
</feature>
<proteinExistence type="inferred from homology"/>
<dbReference type="CDD" id="cd03884">
    <property type="entry name" value="M20_bAS"/>
    <property type="match status" value="1"/>
</dbReference>